<dbReference type="PROSITE" id="PS51352">
    <property type="entry name" value="THIOREDOXIN_2"/>
    <property type="match status" value="1"/>
</dbReference>
<dbReference type="Gene3D" id="3.40.30.10">
    <property type="entry name" value="Glutaredoxin"/>
    <property type="match status" value="1"/>
</dbReference>
<evidence type="ECO:0000256" key="3">
    <source>
        <dbReference type="ARBA" id="ARBA00013017"/>
    </source>
</evidence>
<dbReference type="SUPFAM" id="SSF52833">
    <property type="entry name" value="Thioredoxin-like"/>
    <property type="match status" value="1"/>
</dbReference>
<dbReference type="InterPro" id="IPR000866">
    <property type="entry name" value="AhpC/TSA"/>
</dbReference>
<evidence type="ECO:0000256" key="6">
    <source>
        <dbReference type="ARBA" id="ARBA00023002"/>
    </source>
</evidence>
<evidence type="ECO:0000256" key="9">
    <source>
        <dbReference type="ARBA" id="ARBA00032824"/>
    </source>
</evidence>
<dbReference type="InterPro" id="IPR036249">
    <property type="entry name" value="Thioredoxin-like_sf"/>
</dbReference>
<keyword evidence="6" id="KW-0560">Oxidoreductase</keyword>
<keyword evidence="4" id="KW-0575">Peroxidase</keyword>
<accession>A0A2P8ECX1</accession>
<protein>
    <recommendedName>
        <fullName evidence="3">thioredoxin-dependent peroxiredoxin</fullName>
        <ecNumber evidence="3">1.11.1.24</ecNumber>
    </recommendedName>
    <alternativeName>
        <fullName evidence="9">Thioredoxin peroxidase</fullName>
    </alternativeName>
    <alternativeName>
        <fullName evidence="11">Thioredoxin-dependent peroxiredoxin Bcp</fullName>
    </alternativeName>
</protein>
<dbReference type="PANTHER" id="PTHR42801:SF4">
    <property type="entry name" value="AHPC_TSA FAMILY PROTEIN"/>
    <property type="match status" value="1"/>
</dbReference>
<evidence type="ECO:0000256" key="4">
    <source>
        <dbReference type="ARBA" id="ARBA00022559"/>
    </source>
</evidence>
<dbReference type="PANTHER" id="PTHR42801">
    <property type="entry name" value="THIOREDOXIN-DEPENDENT PEROXIDE REDUCTASE"/>
    <property type="match status" value="1"/>
</dbReference>
<comment type="similarity">
    <text evidence="10">Belongs to the peroxiredoxin family. BCP/PrxQ subfamily.</text>
</comment>
<evidence type="ECO:0000313" key="16">
    <source>
        <dbReference type="Proteomes" id="UP000240708"/>
    </source>
</evidence>
<evidence type="ECO:0000313" key="15">
    <source>
        <dbReference type="EMBL" id="PSL07329.1"/>
    </source>
</evidence>
<comment type="subunit">
    <text evidence="2">Monomer.</text>
</comment>
<dbReference type="GO" id="GO:0005737">
    <property type="term" value="C:cytoplasm"/>
    <property type="evidence" value="ECO:0007669"/>
    <property type="project" value="TreeGrafter"/>
</dbReference>
<dbReference type="FunFam" id="3.40.30.10:FF:000007">
    <property type="entry name" value="Thioredoxin-dependent thiol peroxidase"/>
    <property type="match status" value="1"/>
</dbReference>
<sequence length="149" mass="16812">MSLELGKAAPDFESKDQNGNSIKLSDFRGKKVVLYFYPKDNTPGCTAQACNLRDNYEALQKAGYVVLGVSSDSEKSHQKFIEKQNLPFSLIADVDHKVHEAYGTWVEKSMYGRKYMGTARTTFIIDENGNLEEIIEKVDTKAHTNQILK</sequence>
<feature type="active site" description="Cysteine sulfenic acid (-SOH) intermediate; for peroxidase activity" evidence="13">
    <location>
        <position position="45"/>
    </location>
</feature>
<evidence type="ECO:0000256" key="2">
    <source>
        <dbReference type="ARBA" id="ARBA00011245"/>
    </source>
</evidence>
<evidence type="ECO:0000259" key="14">
    <source>
        <dbReference type="PROSITE" id="PS51352"/>
    </source>
</evidence>
<dbReference type="InterPro" id="IPR050924">
    <property type="entry name" value="Peroxiredoxin_BCP/PrxQ"/>
</dbReference>
<dbReference type="Pfam" id="PF00578">
    <property type="entry name" value="AhpC-TSA"/>
    <property type="match status" value="1"/>
</dbReference>
<dbReference type="GO" id="GO:0034599">
    <property type="term" value="P:cellular response to oxidative stress"/>
    <property type="evidence" value="ECO:0007669"/>
    <property type="project" value="TreeGrafter"/>
</dbReference>
<feature type="domain" description="Thioredoxin" evidence="14">
    <location>
        <begin position="3"/>
        <end position="149"/>
    </location>
</feature>
<keyword evidence="8" id="KW-0676">Redox-active center</keyword>
<evidence type="ECO:0000256" key="13">
    <source>
        <dbReference type="PIRSR" id="PIRSR000239-1"/>
    </source>
</evidence>
<evidence type="ECO:0000256" key="7">
    <source>
        <dbReference type="ARBA" id="ARBA00023157"/>
    </source>
</evidence>
<keyword evidence="5" id="KW-0049">Antioxidant</keyword>
<evidence type="ECO:0000256" key="1">
    <source>
        <dbReference type="ARBA" id="ARBA00003330"/>
    </source>
</evidence>
<name>A0A2P8ECX1_9BACT</name>
<comment type="function">
    <text evidence="1">Thiol-specific peroxidase that catalyzes the reduction of hydrogen peroxide and organic hydroperoxides to water and alcohols, respectively. Plays a role in cell protection against oxidative stress by detoxifying peroxides and as sensor of hydrogen peroxide-mediated signaling events.</text>
</comment>
<reference evidence="15 16" key="1">
    <citation type="submission" date="2018-03" db="EMBL/GenBank/DDBJ databases">
        <title>Genomic Encyclopedia of Archaeal and Bacterial Type Strains, Phase II (KMG-II): from individual species to whole genera.</title>
        <authorList>
            <person name="Goeker M."/>
        </authorList>
    </citation>
    <scope>NUCLEOTIDE SEQUENCE [LARGE SCALE GENOMIC DNA]</scope>
    <source>
        <strain evidence="15 16">DSM 28057</strain>
    </source>
</reference>
<comment type="caution">
    <text evidence="15">The sequence shown here is derived from an EMBL/GenBank/DDBJ whole genome shotgun (WGS) entry which is preliminary data.</text>
</comment>
<dbReference type="NCBIfam" id="NF006960">
    <property type="entry name" value="PRK09437.1"/>
    <property type="match status" value="1"/>
</dbReference>
<evidence type="ECO:0000256" key="10">
    <source>
        <dbReference type="ARBA" id="ARBA00038489"/>
    </source>
</evidence>
<dbReference type="CDD" id="cd03017">
    <property type="entry name" value="PRX_BCP"/>
    <property type="match status" value="1"/>
</dbReference>
<dbReference type="GO" id="GO:0008379">
    <property type="term" value="F:thioredoxin peroxidase activity"/>
    <property type="evidence" value="ECO:0007669"/>
    <property type="project" value="TreeGrafter"/>
</dbReference>
<gene>
    <name evidence="15" type="ORF">CLV48_101259</name>
</gene>
<dbReference type="EC" id="1.11.1.24" evidence="3"/>
<evidence type="ECO:0000256" key="5">
    <source>
        <dbReference type="ARBA" id="ARBA00022862"/>
    </source>
</evidence>
<evidence type="ECO:0000256" key="8">
    <source>
        <dbReference type="ARBA" id="ARBA00023284"/>
    </source>
</evidence>
<dbReference type="InterPro" id="IPR013766">
    <property type="entry name" value="Thioredoxin_domain"/>
</dbReference>
<organism evidence="15 16">
    <name type="scientific">Cecembia rubra</name>
    <dbReference type="NCBI Taxonomy" id="1485585"/>
    <lineage>
        <taxon>Bacteria</taxon>
        <taxon>Pseudomonadati</taxon>
        <taxon>Bacteroidota</taxon>
        <taxon>Cytophagia</taxon>
        <taxon>Cytophagales</taxon>
        <taxon>Cyclobacteriaceae</taxon>
        <taxon>Cecembia</taxon>
    </lineage>
</organism>
<comment type="catalytic activity">
    <reaction evidence="12">
        <text>a hydroperoxide + [thioredoxin]-dithiol = an alcohol + [thioredoxin]-disulfide + H2O</text>
        <dbReference type="Rhea" id="RHEA:62620"/>
        <dbReference type="Rhea" id="RHEA-COMP:10698"/>
        <dbReference type="Rhea" id="RHEA-COMP:10700"/>
        <dbReference type="ChEBI" id="CHEBI:15377"/>
        <dbReference type="ChEBI" id="CHEBI:29950"/>
        <dbReference type="ChEBI" id="CHEBI:30879"/>
        <dbReference type="ChEBI" id="CHEBI:35924"/>
        <dbReference type="ChEBI" id="CHEBI:50058"/>
        <dbReference type="EC" id="1.11.1.24"/>
    </reaction>
</comment>
<dbReference type="AlphaFoldDB" id="A0A2P8ECX1"/>
<dbReference type="Proteomes" id="UP000240708">
    <property type="component" value="Unassembled WGS sequence"/>
</dbReference>
<keyword evidence="7" id="KW-1015">Disulfide bond</keyword>
<evidence type="ECO:0000256" key="11">
    <source>
        <dbReference type="ARBA" id="ARBA00042639"/>
    </source>
</evidence>
<evidence type="ECO:0000256" key="12">
    <source>
        <dbReference type="ARBA" id="ARBA00049091"/>
    </source>
</evidence>
<dbReference type="InterPro" id="IPR024706">
    <property type="entry name" value="Peroxiredoxin_AhpC-typ"/>
</dbReference>
<dbReference type="OrthoDB" id="9812811at2"/>
<dbReference type="GO" id="GO:0045454">
    <property type="term" value="P:cell redox homeostasis"/>
    <property type="evidence" value="ECO:0007669"/>
    <property type="project" value="TreeGrafter"/>
</dbReference>
<keyword evidence="16" id="KW-1185">Reference proteome</keyword>
<proteinExistence type="inferred from homology"/>
<dbReference type="EMBL" id="PYGF01000001">
    <property type="protein sequence ID" value="PSL07329.1"/>
    <property type="molecule type" value="Genomic_DNA"/>
</dbReference>
<dbReference type="PIRSF" id="PIRSF000239">
    <property type="entry name" value="AHPC"/>
    <property type="match status" value="1"/>
</dbReference>
<dbReference type="RefSeq" id="WP_106565429.1">
    <property type="nucleotide sequence ID" value="NZ_JAUVYL010000051.1"/>
</dbReference>